<evidence type="ECO:0000256" key="2">
    <source>
        <dbReference type="ARBA" id="ARBA00010758"/>
    </source>
</evidence>
<name>A0A4S4L8X9_9AGAM</name>
<evidence type="ECO:0000256" key="12">
    <source>
        <dbReference type="SAM" id="SignalP"/>
    </source>
</evidence>
<evidence type="ECO:0000256" key="11">
    <source>
        <dbReference type="SAM" id="Phobius"/>
    </source>
</evidence>
<dbReference type="AlphaFoldDB" id="A0A4S4L8X9"/>
<dbReference type="Pfam" id="PF07690">
    <property type="entry name" value="MFS_1"/>
    <property type="match status" value="1"/>
</dbReference>
<dbReference type="PRINTS" id="PR00414">
    <property type="entry name" value="PPTHIESTRASE"/>
</dbReference>
<evidence type="ECO:0000256" key="4">
    <source>
        <dbReference type="ARBA" id="ARBA00022448"/>
    </source>
</evidence>
<evidence type="ECO:0000256" key="6">
    <source>
        <dbReference type="ARBA" id="ARBA00022729"/>
    </source>
</evidence>
<feature type="transmembrane region" description="Helical" evidence="11">
    <location>
        <begin position="507"/>
        <end position="526"/>
    </location>
</feature>
<evidence type="ECO:0000256" key="9">
    <source>
        <dbReference type="ARBA" id="ARBA00023136"/>
    </source>
</evidence>
<dbReference type="CDD" id="cd17316">
    <property type="entry name" value="MFS_SV2_like"/>
    <property type="match status" value="1"/>
</dbReference>
<evidence type="ECO:0000256" key="5">
    <source>
        <dbReference type="ARBA" id="ARBA00022692"/>
    </source>
</evidence>
<feature type="transmembrane region" description="Helical" evidence="11">
    <location>
        <begin position="473"/>
        <end position="495"/>
    </location>
</feature>
<dbReference type="SUPFAM" id="SSF53474">
    <property type="entry name" value="alpha/beta-Hydrolases"/>
    <property type="match status" value="1"/>
</dbReference>
<feature type="transmembrane region" description="Helical" evidence="11">
    <location>
        <begin position="433"/>
        <end position="461"/>
    </location>
</feature>
<feature type="transmembrane region" description="Helical" evidence="11">
    <location>
        <begin position="656"/>
        <end position="676"/>
    </location>
</feature>
<dbReference type="Gene3D" id="1.20.1250.20">
    <property type="entry name" value="MFS general substrate transporter like domains"/>
    <property type="match status" value="1"/>
</dbReference>
<dbReference type="GO" id="GO:0022857">
    <property type="term" value="F:transmembrane transporter activity"/>
    <property type="evidence" value="ECO:0007669"/>
    <property type="project" value="InterPro"/>
</dbReference>
<evidence type="ECO:0000256" key="8">
    <source>
        <dbReference type="ARBA" id="ARBA00022989"/>
    </source>
</evidence>
<keyword evidence="4" id="KW-0813">Transport</keyword>
<dbReference type="GO" id="GO:0008474">
    <property type="term" value="F:palmitoyl-(protein) hydrolase activity"/>
    <property type="evidence" value="ECO:0007669"/>
    <property type="project" value="UniProtKB-EC"/>
</dbReference>
<evidence type="ECO:0000256" key="1">
    <source>
        <dbReference type="ARBA" id="ARBA00004141"/>
    </source>
</evidence>
<keyword evidence="8 11" id="KW-1133">Transmembrane helix</keyword>
<evidence type="ECO:0000256" key="3">
    <source>
        <dbReference type="ARBA" id="ARBA00012423"/>
    </source>
</evidence>
<protein>
    <recommendedName>
        <fullName evidence="3">palmitoyl-protein hydrolase</fullName>
        <ecNumber evidence="3">3.1.2.22</ecNumber>
    </recommendedName>
</protein>
<evidence type="ECO:0000256" key="10">
    <source>
        <dbReference type="ARBA" id="ARBA00023180"/>
    </source>
</evidence>
<dbReference type="InterPro" id="IPR011701">
    <property type="entry name" value="MFS"/>
</dbReference>
<dbReference type="InterPro" id="IPR036259">
    <property type="entry name" value="MFS_trans_sf"/>
</dbReference>
<dbReference type="PANTHER" id="PTHR23511:SF5">
    <property type="entry name" value="MAJOR FACILITATOR-TYPE TRANSPORTER HXNZ-RELATED"/>
    <property type="match status" value="1"/>
</dbReference>
<dbReference type="InterPro" id="IPR002472">
    <property type="entry name" value="Palm_thioest"/>
</dbReference>
<dbReference type="FunFam" id="3.40.50.1820:FF:000107">
    <property type="entry name" value="Palmitoyl-protein thioesterase 1"/>
    <property type="match status" value="1"/>
</dbReference>
<dbReference type="GO" id="GO:0016020">
    <property type="term" value="C:membrane"/>
    <property type="evidence" value="ECO:0007669"/>
    <property type="project" value="UniProtKB-SubCell"/>
</dbReference>
<keyword evidence="6 12" id="KW-0732">Signal</keyword>
<keyword evidence="7" id="KW-0378">Hydrolase</keyword>
<dbReference type="Proteomes" id="UP000308199">
    <property type="component" value="Unassembled WGS sequence"/>
</dbReference>
<dbReference type="OrthoDB" id="10263094at2759"/>
<accession>A0A4S4L8X9</accession>
<keyword evidence="14" id="KW-1185">Reference proteome</keyword>
<feature type="transmembrane region" description="Helical" evidence="11">
    <location>
        <begin position="400"/>
        <end position="421"/>
    </location>
</feature>
<reference evidence="13 14" key="1">
    <citation type="submission" date="2019-02" db="EMBL/GenBank/DDBJ databases">
        <title>Genome sequencing of the rare red list fungi Phellinidium pouzarii.</title>
        <authorList>
            <person name="Buettner E."/>
            <person name="Kellner H."/>
        </authorList>
    </citation>
    <scope>NUCLEOTIDE SEQUENCE [LARGE SCALE GENOMIC DNA]</scope>
    <source>
        <strain evidence="13 14">DSM 108285</strain>
    </source>
</reference>
<gene>
    <name evidence="13" type="ORF">EW145_g2936</name>
</gene>
<feature type="transmembrane region" description="Helical" evidence="11">
    <location>
        <begin position="688"/>
        <end position="706"/>
    </location>
</feature>
<comment type="subcellular location">
    <subcellularLocation>
        <location evidence="1">Membrane</location>
        <topology evidence="1">Multi-pass membrane protein</topology>
    </subcellularLocation>
</comment>
<dbReference type="EMBL" id="SGPK01000114">
    <property type="protein sequence ID" value="THH08092.1"/>
    <property type="molecule type" value="Genomic_DNA"/>
</dbReference>
<sequence>MRSLSGLAAAFVLPLCIHAFPAGVAHQLPLTTTLSLEYASDIRPLVLWHGLGDSYASAGMLEFANLIKGVHPGLFIHSVYIDESLEADQRAGFYGNVDEQLVDVAAQIADIPELAQGFDAIGFSQAGQFLRAYVERFNDPPVNNLLTFGSQHMGISDLPLCKPTDLLCQVARKAARAGVYSSWAQNNLIQAQYFRDPEQLPAYYASNKFLTSVNNELPASVNETYAKNLATLSNLILILFSEDKTVVPKESAWFGSYAPSEDYSEAAMHTKSVVPMRLQPTYLADTFGLRTLDEAGGVLLEICIENMAEFTDYSKDVETFAKDMKYHDSVIEGTADGVDNVYKLKGHLINECLQHEIGFGRYQWELFVLSGLGWMADNLWLQAVAVILPQIEEDLNPSRVEYATLSLYVGLIVGATVWGSLADVIGRKMSWQITLFIAGVFGIASGGAPNFVAFLPVDGALFLEHIPQSHQWLLTFLSAWWSAGQLLASLIVWVFITNYPIDKGWRYSLYTMGSLTFAMFICRFFIFNLQESAKYLVATDRDEDAIKVLQYMAERNGKTITLTVEKFSSISGTKNSGERFSVWSTIKNSFKHFHFSHVRPLFSTKKLAINSSLTILIWGIIGLAYPLFNGFLPLYLQTRLQSTSNSTNSTYRDYSIISVLGIPGSIIACILIDFTRKAGKVAVGGRKLALALFTLLTGIFLFLFTISKNEAAYLGFSCASSLTQNAMYGVLYAYTPEVFPAPHRGTGDALCSAFNRITGILAPVIKITTTSRDGSTSSIGPNAPVFVSASLFIVAAFLATLLPIETAGKAAL</sequence>
<dbReference type="PANTHER" id="PTHR23511">
    <property type="entry name" value="SYNAPTIC VESICLE GLYCOPROTEIN 2"/>
    <property type="match status" value="1"/>
</dbReference>
<keyword evidence="5 11" id="KW-0812">Transmembrane</keyword>
<feature type="chain" id="PRO_5020402384" description="palmitoyl-protein hydrolase" evidence="12">
    <location>
        <begin position="20"/>
        <end position="812"/>
    </location>
</feature>
<feature type="signal peptide" evidence="12">
    <location>
        <begin position="1"/>
        <end position="19"/>
    </location>
</feature>
<evidence type="ECO:0000313" key="14">
    <source>
        <dbReference type="Proteomes" id="UP000308199"/>
    </source>
</evidence>
<feature type="transmembrane region" description="Helical" evidence="11">
    <location>
        <begin position="785"/>
        <end position="804"/>
    </location>
</feature>
<dbReference type="InterPro" id="IPR029058">
    <property type="entry name" value="AB_hydrolase_fold"/>
</dbReference>
<comment type="caution">
    <text evidence="13">The sequence shown here is derived from an EMBL/GenBank/DDBJ whole genome shotgun (WGS) entry which is preliminary data.</text>
</comment>
<dbReference type="SUPFAM" id="SSF103473">
    <property type="entry name" value="MFS general substrate transporter"/>
    <property type="match status" value="1"/>
</dbReference>
<dbReference type="Gene3D" id="3.40.50.1820">
    <property type="entry name" value="alpha/beta hydrolase"/>
    <property type="match status" value="1"/>
</dbReference>
<comment type="similarity">
    <text evidence="2">Belongs to the palmitoyl-protein thioesterase family.</text>
</comment>
<proteinExistence type="inferred from homology"/>
<keyword evidence="10" id="KW-0325">Glycoprotein</keyword>
<organism evidence="13 14">
    <name type="scientific">Phellinidium pouzarii</name>
    <dbReference type="NCBI Taxonomy" id="167371"/>
    <lineage>
        <taxon>Eukaryota</taxon>
        <taxon>Fungi</taxon>
        <taxon>Dikarya</taxon>
        <taxon>Basidiomycota</taxon>
        <taxon>Agaricomycotina</taxon>
        <taxon>Agaricomycetes</taxon>
        <taxon>Hymenochaetales</taxon>
        <taxon>Hymenochaetaceae</taxon>
        <taxon>Phellinidium</taxon>
    </lineage>
</organism>
<dbReference type="Pfam" id="PF02089">
    <property type="entry name" value="Palm_thioest"/>
    <property type="match status" value="1"/>
</dbReference>
<keyword evidence="9 11" id="KW-0472">Membrane</keyword>
<feature type="transmembrane region" description="Helical" evidence="11">
    <location>
        <begin position="615"/>
        <end position="636"/>
    </location>
</feature>
<evidence type="ECO:0000256" key="7">
    <source>
        <dbReference type="ARBA" id="ARBA00022801"/>
    </source>
</evidence>
<evidence type="ECO:0000313" key="13">
    <source>
        <dbReference type="EMBL" id="THH08092.1"/>
    </source>
</evidence>
<dbReference type="EC" id="3.1.2.22" evidence="3"/>